<name>A0ABU2JA66_9ACTN</name>
<evidence type="ECO:0000313" key="3">
    <source>
        <dbReference type="Proteomes" id="UP001183176"/>
    </source>
</evidence>
<sequence>MALFLLVILASPLQTYLGRRASVANSERQQQQLNAQVAQLQHQTAQWQDPAFVERQARVRLQYIRPGDTLYTVLNADGTPRTSASTSSSTKVARAGHQPNWNATLWTSVEEADNAK</sequence>
<feature type="region of interest" description="Disordered" evidence="1">
    <location>
        <begin position="75"/>
        <end position="97"/>
    </location>
</feature>
<protein>
    <submittedName>
        <fullName evidence="2">Septum formation initiator family protein</fullName>
    </submittedName>
</protein>
<organism evidence="2 3">
    <name type="scientific">Jatrophihabitans lederbergiae</name>
    <dbReference type="NCBI Taxonomy" id="3075547"/>
    <lineage>
        <taxon>Bacteria</taxon>
        <taxon>Bacillati</taxon>
        <taxon>Actinomycetota</taxon>
        <taxon>Actinomycetes</taxon>
        <taxon>Jatrophihabitantales</taxon>
        <taxon>Jatrophihabitantaceae</taxon>
        <taxon>Jatrophihabitans</taxon>
    </lineage>
</organism>
<evidence type="ECO:0000313" key="2">
    <source>
        <dbReference type="EMBL" id="MDT0261872.1"/>
    </source>
</evidence>
<reference evidence="3" key="1">
    <citation type="submission" date="2023-07" db="EMBL/GenBank/DDBJ databases">
        <title>30 novel species of actinomycetes from the DSMZ collection.</title>
        <authorList>
            <person name="Nouioui I."/>
        </authorList>
    </citation>
    <scope>NUCLEOTIDE SEQUENCE [LARGE SCALE GENOMIC DNA]</scope>
    <source>
        <strain evidence="3">DSM 44399</strain>
    </source>
</reference>
<accession>A0ABU2JA66</accession>
<dbReference type="RefSeq" id="WP_311423024.1">
    <property type="nucleotide sequence ID" value="NZ_JAVREH010000011.1"/>
</dbReference>
<keyword evidence="3" id="KW-1185">Reference proteome</keyword>
<comment type="caution">
    <text evidence="2">The sequence shown here is derived from an EMBL/GenBank/DDBJ whole genome shotgun (WGS) entry which is preliminary data.</text>
</comment>
<evidence type="ECO:0000256" key="1">
    <source>
        <dbReference type="SAM" id="MobiDB-lite"/>
    </source>
</evidence>
<gene>
    <name evidence="2" type="ORF">RM423_10730</name>
</gene>
<dbReference type="Pfam" id="PF04977">
    <property type="entry name" value="DivIC"/>
    <property type="match status" value="1"/>
</dbReference>
<dbReference type="InterPro" id="IPR007060">
    <property type="entry name" value="FtsL/DivIC"/>
</dbReference>
<dbReference type="EMBL" id="JAVREH010000011">
    <property type="protein sequence ID" value="MDT0261872.1"/>
    <property type="molecule type" value="Genomic_DNA"/>
</dbReference>
<dbReference type="Proteomes" id="UP001183176">
    <property type="component" value="Unassembled WGS sequence"/>
</dbReference>
<proteinExistence type="predicted"/>